<dbReference type="Gene3D" id="3.30.1330.10">
    <property type="entry name" value="PurM-like, N-terminal domain"/>
    <property type="match status" value="1"/>
</dbReference>
<evidence type="ECO:0000313" key="4">
    <source>
        <dbReference type="Proteomes" id="UP000178082"/>
    </source>
</evidence>
<dbReference type="GO" id="GO:0009228">
    <property type="term" value="P:thiamine biosynthetic process"/>
    <property type="evidence" value="ECO:0007669"/>
    <property type="project" value="InterPro"/>
</dbReference>
<name>A0A1F7SJM6_9BACT</name>
<organism evidence="3 4">
    <name type="scientific">Candidatus Schekmanbacteria bacterium RIFCSPLOWO2_12_FULL_38_15</name>
    <dbReference type="NCBI Taxonomy" id="1817883"/>
    <lineage>
        <taxon>Bacteria</taxon>
        <taxon>Candidatus Schekmaniibacteriota</taxon>
    </lineage>
</organism>
<dbReference type="InterPro" id="IPR024030">
    <property type="entry name" value="AIR_synthase-rel_sll0787"/>
</dbReference>
<dbReference type="InterPro" id="IPR006283">
    <property type="entry name" value="ThiL-like"/>
</dbReference>
<evidence type="ECO:0000259" key="2">
    <source>
        <dbReference type="Pfam" id="PF02769"/>
    </source>
</evidence>
<dbReference type="CDD" id="cd02192">
    <property type="entry name" value="PurM-like3"/>
    <property type="match status" value="1"/>
</dbReference>
<dbReference type="InterPro" id="IPR010918">
    <property type="entry name" value="PurM-like_C_dom"/>
</dbReference>
<evidence type="ECO:0000313" key="3">
    <source>
        <dbReference type="EMBL" id="OGL53407.1"/>
    </source>
</evidence>
<dbReference type="InterPro" id="IPR036676">
    <property type="entry name" value="PurM-like_C_sf"/>
</dbReference>
<dbReference type="AlphaFoldDB" id="A0A1F7SJM6"/>
<feature type="domain" description="PurM-like C-terminal" evidence="2">
    <location>
        <begin position="194"/>
        <end position="299"/>
    </location>
</feature>
<comment type="caution">
    <text evidence="3">The sequence shown here is derived from an EMBL/GenBank/DDBJ whole genome shotgun (WGS) entry which is preliminary data.</text>
</comment>
<dbReference type="Pfam" id="PF02769">
    <property type="entry name" value="AIRS_C"/>
    <property type="match status" value="1"/>
</dbReference>
<dbReference type="EMBL" id="MGDI01000025">
    <property type="protein sequence ID" value="OGL53407.1"/>
    <property type="molecule type" value="Genomic_DNA"/>
</dbReference>
<dbReference type="Gene3D" id="3.90.650.10">
    <property type="entry name" value="PurM-like C-terminal domain"/>
    <property type="match status" value="1"/>
</dbReference>
<dbReference type="NCBIfam" id="TIGR04049">
    <property type="entry name" value="AIR_rel_sll0787"/>
    <property type="match status" value="1"/>
</dbReference>
<evidence type="ECO:0008006" key="5">
    <source>
        <dbReference type="Google" id="ProtNLM"/>
    </source>
</evidence>
<dbReference type="Pfam" id="PF00586">
    <property type="entry name" value="AIRS"/>
    <property type="match status" value="1"/>
</dbReference>
<sequence>MLLKLIEEIRNFEGIKRKSHIKIAMDILKNVQDFGKVVVGIGDDAAVLKSNGGYLLFSADGVLPALVREEPYAAGKASVMVNVNDIYAMGGRPVAMVNVVASKNIERISEILKGIAKGCEKFRVPMVGGHLHPDAEEDSLVVSIVGTAKRLLLSSNAKPGDKLIFAVDLKGRVGCKTVRSWDSTSCKSSEDVVQRLEILCDISEEKLCEAAKDVSMGGVLGTIAMLLESSGVGGDIFLDDIPKPAELTINEWLKAFMSYGFILSVNCNNTEKVLNKFQEKEITASIIGEVKEGKVVEMVCGEEREVLFDFNKEGITGSFRDGQSFRIG</sequence>
<accession>A0A1F7SJM6</accession>
<dbReference type="PANTHER" id="PTHR30270">
    <property type="entry name" value="THIAMINE-MONOPHOSPHATE KINASE"/>
    <property type="match status" value="1"/>
</dbReference>
<dbReference type="SUPFAM" id="SSF56042">
    <property type="entry name" value="PurM C-terminal domain-like"/>
    <property type="match status" value="1"/>
</dbReference>
<dbReference type="InterPro" id="IPR036921">
    <property type="entry name" value="PurM-like_N_sf"/>
</dbReference>
<dbReference type="InterPro" id="IPR016188">
    <property type="entry name" value="PurM-like_N"/>
</dbReference>
<feature type="domain" description="PurM-like N-terminal" evidence="1">
    <location>
        <begin position="42"/>
        <end position="146"/>
    </location>
</feature>
<gene>
    <name evidence="3" type="ORF">A3G31_07860</name>
</gene>
<evidence type="ECO:0000259" key="1">
    <source>
        <dbReference type="Pfam" id="PF00586"/>
    </source>
</evidence>
<dbReference type="STRING" id="1817883.A3G31_07860"/>
<dbReference type="SUPFAM" id="SSF55326">
    <property type="entry name" value="PurM N-terminal domain-like"/>
    <property type="match status" value="1"/>
</dbReference>
<dbReference type="PANTHER" id="PTHR30270:SF0">
    <property type="entry name" value="THIAMINE-MONOPHOSPHATE KINASE"/>
    <property type="match status" value="1"/>
</dbReference>
<reference evidence="3 4" key="1">
    <citation type="journal article" date="2016" name="Nat. Commun.">
        <title>Thousands of microbial genomes shed light on interconnected biogeochemical processes in an aquifer system.</title>
        <authorList>
            <person name="Anantharaman K."/>
            <person name="Brown C.T."/>
            <person name="Hug L.A."/>
            <person name="Sharon I."/>
            <person name="Castelle C.J."/>
            <person name="Probst A.J."/>
            <person name="Thomas B.C."/>
            <person name="Singh A."/>
            <person name="Wilkins M.J."/>
            <person name="Karaoz U."/>
            <person name="Brodie E.L."/>
            <person name="Williams K.H."/>
            <person name="Hubbard S.S."/>
            <person name="Banfield J.F."/>
        </authorList>
    </citation>
    <scope>NUCLEOTIDE SEQUENCE [LARGE SCALE GENOMIC DNA]</scope>
</reference>
<protein>
    <recommendedName>
        <fullName evidence="5">Methanogenesis marker 2 protein</fullName>
    </recommendedName>
</protein>
<proteinExistence type="predicted"/>
<dbReference type="PIRSF" id="PIRSF036540">
    <property type="entry name" value="UCP036540_AIR"/>
    <property type="match status" value="1"/>
</dbReference>
<dbReference type="Proteomes" id="UP000178082">
    <property type="component" value="Unassembled WGS sequence"/>
</dbReference>
<dbReference type="GO" id="GO:0009030">
    <property type="term" value="F:thiamine-phosphate kinase activity"/>
    <property type="evidence" value="ECO:0007669"/>
    <property type="project" value="InterPro"/>
</dbReference>
<dbReference type="InterPro" id="IPR011413">
    <property type="entry name" value="UCP036540_AIR"/>
</dbReference>